<reference evidence="2" key="1">
    <citation type="submission" date="2021-12" db="EMBL/GenBank/DDBJ databases">
        <title>Convergent genome expansion in fungi linked to evolution of root-endophyte symbiosis.</title>
        <authorList>
            <consortium name="DOE Joint Genome Institute"/>
            <person name="Ke Y.-H."/>
            <person name="Bonito G."/>
            <person name="Liao H.-L."/>
            <person name="Looney B."/>
            <person name="Rojas-Flechas A."/>
            <person name="Nash J."/>
            <person name="Hameed K."/>
            <person name="Schadt C."/>
            <person name="Martin F."/>
            <person name="Crous P.W."/>
            <person name="Miettinen O."/>
            <person name="Magnuson J.K."/>
            <person name="Labbe J."/>
            <person name="Jacobson D."/>
            <person name="Doktycz M.J."/>
            <person name="Veneault-Fourrey C."/>
            <person name="Kuo A."/>
            <person name="Mondo S."/>
            <person name="Calhoun S."/>
            <person name="Riley R."/>
            <person name="Ohm R."/>
            <person name="LaButti K."/>
            <person name="Andreopoulos B."/>
            <person name="Pangilinan J."/>
            <person name="Nolan M."/>
            <person name="Tritt A."/>
            <person name="Clum A."/>
            <person name="Lipzen A."/>
            <person name="Daum C."/>
            <person name="Barry K."/>
            <person name="Grigoriev I.V."/>
            <person name="Vilgalys R."/>
        </authorList>
    </citation>
    <scope>NUCLEOTIDE SEQUENCE</scope>
    <source>
        <strain evidence="2">PMI_201</strain>
    </source>
</reference>
<gene>
    <name evidence="2" type="ORF">BGW36DRAFT_93065</name>
</gene>
<dbReference type="EMBL" id="JAJTJA010000002">
    <property type="protein sequence ID" value="KAH8703843.1"/>
    <property type="molecule type" value="Genomic_DNA"/>
</dbReference>
<sequence>MSTGNQDAPYQRPDPLAIFPLVARRPLQGLPSKVISHNSTYEFYGPFDQTQLAVSASEYIVSRSDASRKTISAELNRFLTVAAQDCYRTASPADRSDIIQSCWLTIRAYSATYEFKQPRWHRDGRMFDCTCFERTIPHSKYAFTLLGPSTLALSPSAQLDEAFDTARRVWQEDNRDLLEKSWKEGIQSQIRLSEKERPFLIERLRKFDPVPLKPTQIIRFSWGQPDSPVHSEPDSSATDRISSVFYLGVKKKSKICAKSEKRSTVRKKINLRGEKPKKKRKVTPEGKNVEQGLVM</sequence>
<evidence type="ECO:0000313" key="3">
    <source>
        <dbReference type="Proteomes" id="UP001201262"/>
    </source>
</evidence>
<proteinExistence type="predicted"/>
<accession>A0AAD4L431</accession>
<dbReference type="AlphaFoldDB" id="A0AAD4L431"/>
<name>A0AAD4L431_9EURO</name>
<dbReference type="RefSeq" id="XP_046076861.1">
    <property type="nucleotide sequence ID" value="XM_046222705.1"/>
</dbReference>
<evidence type="ECO:0000313" key="2">
    <source>
        <dbReference type="EMBL" id="KAH8703843.1"/>
    </source>
</evidence>
<feature type="compositionally biased region" description="Basic residues" evidence="1">
    <location>
        <begin position="264"/>
        <end position="281"/>
    </location>
</feature>
<dbReference type="GeneID" id="70252991"/>
<organism evidence="2 3">
    <name type="scientific">Talaromyces proteolyticus</name>
    <dbReference type="NCBI Taxonomy" id="1131652"/>
    <lineage>
        <taxon>Eukaryota</taxon>
        <taxon>Fungi</taxon>
        <taxon>Dikarya</taxon>
        <taxon>Ascomycota</taxon>
        <taxon>Pezizomycotina</taxon>
        <taxon>Eurotiomycetes</taxon>
        <taxon>Eurotiomycetidae</taxon>
        <taxon>Eurotiales</taxon>
        <taxon>Trichocomaceae</taxon>
        <taxon>Talaromyces</taxon>
        <taxon>Talaromyces sect. Bacilispori</taxon>
    </lineage>
</organism>
<keyword evidence="3" id="KW-1185">Reference proteome</keyword>
<protein>
    <submittedName>
        <fullName evidence="2">Uncharacterized protein</fullName>
    </submittedName>
</protein>
<comment type="caution">
    <text evidence="2">The sequence shown here is derived from an EMBL/GenBank/DDBJ whole genome shotgun (WGS) entry which is preliminary data.</text>
</comment>
<evidence type="ECO:0000256" key="1">
    <source>
        <dbReference type="SAM" id="MobiDB-lite"/>
    </source>
</evidence>
<feature type="region of interest" description="Disordered" evidence="1">
    <location>
        <begin position="258"/>
        <end position="295"/>
    </location>
</feature>
<dbReference type="Proteomes" id="UP001201262">
    <property type="component" value="Unassembled WGS sequence"/>
</dbReference>